<sequence>MITAELLEWSSWPPKEGSRIAPVHLDAAPEVQELADSLHRSGRLRVRDLQSGLCLESTSYVGTIQLGSLCVVIRPKLQGMPLLALLRYAYGLCQFEWFDSLVQDTAPHAFQELLLHQLEGEVRTLLRQGPRRGYVRREEDLASPRGRIDLGASLRDLSTGRASLRCSYHPRTEDLPLNQTLRAGLVLASRLTRDPPLRLRFHRLDALLRGVTPTRLEPRLLARVLQETNRLTAAYRPALSLIQLLLEAEGMTLEDTSNPRVLPGFLFDMNRFFQALLSRFLTEHLPEYTVHEEFPLHGMMAYAPAHNPLQRRAPVPRPDFAIREGQTVLALLDAKYRDLWETPLPRDMLYQLSLYALSHGALGSATLLYPTLAARAREQVIELNDVIHGGRRASVILRPVHLHTLADLLQREDSGDVASERAAFARWLALGRKTPA</sequence>
<dbReference type="PANTHER" id="PTHR38733:SF1">
    <property type="entry name" value="TYPE IV METHYL-DIRECTED RESTRICTION ENZYME ECOKMCRBC"/>
    <property type="match status" value="1"/>
</dbReference>
<organism evidence="1 2">
    <name type="scientific">Melittangium boletus DSM 14713</name>
    <dbReference type="NCBI Taxonomy" id="1294270"/>
    <lineage>
        <taxon>Bacteria</taxon>
        <taxon>Pseudomonadati</taxon>
        <taxon>Myxococcota</taxon>
        <taxon>Myxococcia</taxon>
        <taxon>Myxococcales</taxon>
        <taxon>Cystobacterineae</taxon>
        <taxon>Archangiaceae</taxon>
        <taxon>Melittangium</taxon>
    </lineage>
</organism>
<dbReference type="Proteomes" id="UP000217289">
    <property type="component" value="Chromosome"/>
</dbReference>
<dbReference type="InterPro" id="IPR019292">
    <property type="entry name" value="McrC"/>
</dbReference>
<evidence type="ECO:0000313" key="1">
    <source>
        <dbReference type="EMBL" id="ATB33870.1"/>
    </source>
</evidence>
<accession>A0A250IRJ2</accession>
<name>A0A250IRJ2_9BACT</name>
<dbReference type="KEGG" id="mbd:MEBOL_007371"/>
<evidence type="ECO:0008006" key="3">
    <source>
        <dbReference type="Google" id="ProtNLM"/>
    </source>
</evidence>
<keyword evidence="2" id="KW-1185">Reference proteome</keyword>
<dbReference type="OrthoDB" id="251794at2"/>
<dbReference type="PANTHER" id="PTHR38733">
    <property type="entry name" value="PROTEIN MCRC"/>
    <property type="match status" value="1"/>
</dbReference>
<proteinExistence type="predicted"/>
<protein>
    <recommendedName>
        <fullName evidence="3">Restriction endonuclease</fullName>
    </recommendedName>
</protein>
<reference evidence="1 2" key="1">
    <citation type="submission" date="2017-06" db="EMBL/GenBank/DDBJ databases">
        <authorList>
            <person name="Kim H.J."/>
            <person name="Triplett B.A."/>
        </authorList>
    </citation>
    <scope>NUCLEOTIDE SEQUENCE [LARGE SCALE GENOMIC DNA]</scope>
    <source>
        <strain evidence="1 2">DSM 14713</strain>
    </source>
</reference>
<dbReference type="EMBL" id="CP022163">
    <property type="protein sequence ID" value="ATB33870.1"/>
    <property type="molecule type" value="Genomic_DNA"/>
</dbReference>
<evidence type="ECO:0000313" key="2">
    <source>
        <dbReference type="Proteomes" id="UP000217289"/>
    </source>
</evidence>
<dbReference type="Pfam" id="PF10117">
    <property type="entry name" value="McrBC"/>
    <property type="match status" value="1"/>
</dbReference>
<dbReference type="AlphaFoldDB" id="A0A250IRJ2"/>
<dbReference type="RefSeq" id="WP_157823899.1">
    <property type="nucleotide sequence ID" value="NZ_CP022163.1"/>
</dbReference>
<dbReference type="REBASE" id="218067">
    <property type="entry name" value="Mbo14713McrBCP"/>
</dbReference>
<gene>
    <name evidence="1" type="ORF">MEBOL_007371</name>
</gene>